<dbReference type="EMBL" id="FWYD01000003">
    <property type="protein sequence ID" value="SMC64742.1"/>
    <property type="molecule type" value="Genomic_DNA"/>
</dbReference>
<name>A0A1W2AW88_9RHOB</name>
<proteinExistence type="predicted"/>
<dbReference type="Pfam" id="PF08811">
    <property type="entry name" value="DUF1800"/>
    <property type="match status" value="1"/>
</dbReference>
<dbReference type="AlphaFoldDB" id="A0A1W2AW88"/>
<accession>A0A1W2AW88</accession>
<reference evidence="1 2" key="1">
    <citation type="submission" date="2017-04" db="EMBL/GenBank/DDBJ databases">
        <authorList>
            <person name="Afonso C.L."/>
            <person name="Miller P.J."/>
            <person name="Scott M.A."/>
            <person name="Spackman E."/>
            <person name="Goraichik I."/>
            <person name="Dimitrov K.M."/>
            <person name="Suarez D.L."/>
            <person name="Swayne D.E."/>
        </authorList>
    </citation>
    <scope>NUCLEOTIDE SEQUENCE [LARGE SCALE GENOMIC DNA]</scope>
    <source>
        <strain evidence="1 2">CGMCC 1.12644</strain>
    </source>
</reference>
<evidence type="ECO:0000313" key="1">
    <source>
        <dbReference type="EMBL" id="SMC64742.1"/>
    </source>
</evidence>
<protein>
    <submittedName>
        <fullName evidence="1">Uncharacterized conserved protein, DUF1800 family</fullName>
    </submittedName>
</protein>
<dbReference type="OrthoDB" id="9772295at2"/>
<keyword evidence="2" id="KW-1185">Reference proteome</keyword>
<gene>
    <name evidence="1" type="ORF">SAMN06295998_103326</name>
</gene>
<evidence type="ECO:0000313" key="2">
    <source>
        <dbReference type="Proteomes" id="UP000192330"/>
    </source>
</evidence>
<dbReference type="Proteomes" id="UP000192330">
    <property type="component" value="Unassembled WGS sequence"/>
</dbReference>
<dbReference type="STRING" id="1387277.SAMN06295998_103326"/>
<organism evidence="1 2">
    <name type="scientific">Primorskyibacter flagellatus</name>
    <dbReference type="NCBI Taxonomy" id="1387277"/>
    <lineage>
        <taxon>Bacteria</taxon>
        <taxon>Pseudomonadati</taxon>
        <taxon>Pseudomonadota</taxon>
        <taxon>Alphaproteobacteria</taxon>
        <taxon>Rhodobacterales</taxon>
        <taxon>Roseobacteraceae</taxon>
        <taxon>Primorskyibacter</taxon>
    </lineage>
</organism>
<dbReference type="InterPro" id="IPR014917">
    <property type="entry name" value="DUF1800"/>
</dbReference>
<sequence>MSFDPDLAEIRFGCGLSPVLAPAKSTKAILAALSGPDDMAARFPIESFETFQGRMLERARQSAIRRKDRGSPASRAATKAIRRLNQTARIDAAGWFGQTLMRRTWTEDGFRERLAHFWGDHFTARGKTGVLRRATSPYIEDAIRPHLTGRFEELLIAAVKHPLFLHYLDQQNSVGPNSAVATRRKKNTGLNENLAREVLELHTLGVDGPYTQQDVRQLAELFTGLTFQIRAGFKFNKHFAEPGAETVLGKEYGGDPARLRDVHAALRDLARHPATARHLCWKLAVHFVSDTPTEALVVAMTRRYDDSRGDLMQVYETLLNHPDAWVPAGNIKQPIDFVSSACRALAVAPELIAGFDERALQLNIIQPMGLMGQIWERPEGPDGWPEEDRQWVTPQGIAARLQWAVAVPQVLRPDLPDPRDFVRTALGTRSSAATAFAAKAAESRADGIGLILASPAFQRQ</sequence>
<dbReference type="RefSeq" id="WP_084351798.1">
    <property type="nucleotide sequence ID" value="NZ_FWYD01000003.1"/>
</dbReference>